<dbReference type="KEGG" id="ptm:GSPATT00003900001"/>
<organism evidence="1 2">
    <name type="scientific">Paramecium tetraurelia</name>
    <dbReference type="NCBI Taxonomy" id="5888"/>
    <lineage>
        <taxon>Eukaryota</taxon>
        <taxon>Sar</taxon>
        <taxon>Alveolata</taxon>
        <taxon>Ciliophora</taxon>
        <taxon>Intramacronucleata</taxon>
        <taxon>Oligohymenophorea</taxon>
        <taxon>Peniculida</taxon>
        <taxon>Parameciidae</taxon>
        <taxon>Paramecium</taxon>
    </lineage>
</organism>
<sequence>MKKMITYILQHINVQVLILLEDNQFSNNYKLEKIIQNLSPHYKMQISFQLWQIDSWNNENFQLYVDDQLQKQIVLSKTGNYSICGSAGLEKLFNIAVTFPHTSSDSKITMKTNHINHLNQGAFVRSNLLKSFNQLIFYSFQILNVLLFKNVQVPFIQFKLQPHHFILQMQLTHFVLFELHLILQKDAILLMLNKCLLFNFPLIQPLLWF</sequence>
<proteinExistence type="predicted"/>
<evidence type="ECO:0000313" key="1">
    <source>
        <dbReference type="EMBL" id="CAK93031.1"/>
    </source>
</evidence>
<accession>A0ECL4</accession>
<evidence type="ECO:0000313" key="2">
    <source>
        <dbReference type="Proteomes" id="UP000000600"/>
    </source>
</evidence>
<dbReference type="PANTHER" id="PTHR39767">
    <property type="entry name" value="CALCIUM/CALMODULIN-BINDING MEMBRANE PROTEIN PCM4-RELATED"/>
    <property type="match status" value="1"/>
</dbReference>
<reference evidence="1 2" key="1">
    <citation type="journal article" date="2006" name="Nature">
        <title>Global trends of whole-genome duplications revealed by the ciliate Paramecium tetraurelia.</title>
        <authorList>
            <consortium name="Genoscope"/>
            <person name="Aury J.-M."/>
            <person name="Jaillon O."/>
            <person name="Duret L."/>
            <person name="Noel B."/>
            <person name="Jubin C."/>
            <person name="Porcel B.M."/>
            <person name="Segurens B."/>
            <person name="Daubin V."/>
            <person name="Anthouard V."/>
            <person name="Aiach N."/>
            <person name="Arnaiz O."/>
            <person name="Billaut A."/>
            <person name="Beisson J."/>
            <person name="Blanc I."/>
            <person name="Bouhouche K."/>
            <person name="Camara F."/>
            <person name="Duharcourt S."/>
            <person name="Guigo R."/>
            <person name="Gogendeau D."/>
            <person name="Katinka M."/>
            <person name="Keller A.-M."/>
            <person name="Kissmehl R."/>
            <person name="Klotz C."/>
            <person name="Koll F."/>
            <person name="Le Moue A."/>
            <person name="Lepere C."/>
            <person name="Malinsky S."/>
            <person name="Nowacki M."/>
            <person name="Nowak J.K."/>
            <person name="Plattner H."/>
            <person name="Poulain J."/>
            <person name="Ruiz F."/>
            <person name="Serrano V."/>
            <person name="Zagulski M."/>
            <person name="Dessen P."/>
            <person name="Betermier M."/>
            <person name="Weissenbach J."/>
            <person name="Scarpelli C."/>
            <person name="Schachter V."/>
            <person name="Sperling L."/>
            <person name="Meyer E."/>
            <person name="Cohen J."/>
            <person name="Wincker P."/>
        </authorList>
    </citation>
    <scope>NUCLEOTIDE SEQUENCE [LARGE SCALE GENOMIC DNA]</scope>
    <source>
        <strain evidence="1 2">Stock d4-2</strain>
    </source>
</reference>
<dbReference type="PANTHER" id="PTHR39767:SF2">
    <property type="entry name" value="CHROMOSOME UNDETERMINED SCAFFOLD_1, WHOLE GENOME SHOTGUN SEQUENCE"/>
    <property type="match status" value="1"/>
</dbReference>
<name>A0ECL4_PARTE</name>
<evidence type="ECO:0008006" key="3">
    <source>
        <dbReference type="Google" id="ProtNLM"/>
    </source>
</evidence>
<protein>
    <recommendedName>
        <fullName evidence="3">Transmembrane protein</fullName>
    </recommendedName>
</protein>
<dbReference type="HOGENOM" id="CLU_1317679_0_0_1"/>
<dbReference type="Proteomes" id="UP000000600">
    <property type="component" value="Unassembled WGS sequence"/>
</dbReference>
<dbReference type="GeneID" id="5046213"/>
<keyword evidence="2" id="KW-1185">Reference proteome</keyword>
<dbReference type="OrthoDB" id="282595at2759"/>
<dbReference type="RefSeq" id="XP_001460428.1">
    <property type="nucleotide sequence ID" value="XM_001460391.1"/>
</dbReference>
<dbReference type="AlphaFoldDB" id="A0ECL4"/>
<dbReference type="InParanoid" id="A0ECL4"/>
<gene>
    <name evidence="1" type="ORF">GSPATT00003900001</name>
</gene>
<dbReference type="EMBL" id="CT868671">
    <property type="protein sequence ID" value="CAK93031.1"/>
    <property type="molecule type" value="Genomic_DNA"/>
</dbReference>